<feature type="signal peptide" evidence="2">
    <location>
        <begin position="1"/>
        <end position="22"/>
    </location>
</feature>
<dbReference type="EMBL" id="JACIEK010000003">
    <property type="protein sequence ID" value="MBB3997936.1"/>
    <property type="molecule type" value="Genomic_DNA"/>
</dbReference>
<proteinExistence type="predicted"/>
<comment type="caution">
    <text evidence="3">The sequence shown here is derived from an EMBL/GenBank/DDBJ whole genome shotgun (WGS) entry which is preliminary data.</text>
</comment>
<dbReference type="Proteomes" id="UP000542776">
    <property type="component" value="Unassembled WGS sequence"/>
</dbReference>
<evidence type="ECO:0000256" key="1">
    <source>
        <dbReference type="SAM" id="MobiDB-lite"/>
    </source>
</evidence>
<accession>A0A7W6H3D5</accession>
<evidence type="ECO:0000313" key="4">
    <source>
        <dbReference type="Proteomes" id="UP000542776"/>
    </source>
</evidence>
<keyword evidence="4" id="KW-1185">Reference proteome</keyword>
<evidence type="ECO:0008006" key="5">
    <source>
        <dbReference type="Google" id="ProtNLM"/>
    </source>
</evidence>
<protein>
    <recommendedName>
        <fullName evidence="5">Lectin-like protein BA14k</fullName>
    </recommendedName>
</protein>
<feature type="region of interest" description="Disordered" evidence="1">
    <location>
        <begin position="104"/>
        <end position="123"/>
    </location>
</feature>
<feature type="compositionally biased region" description="Low complexity" evidence="1">
    <location>
        <begin position="285"/>
        <end position="310"/>
    </location>
</feature>
<feature type="region of interest" description="Disordered" evidence="1">
    <location>
        <begin position="269"/>
        <end position="310"/>
    </location>
</feature>
<dbReference type="RefSeq" id="WP_183199482.1">
    <property type="nucleotide sequence ID" value="NZ_JACIEK010000003.1"/>
</dbReference>
<evidence type="ECO:0000313" key="3">
    <source>
        <dbReference type="EMBL" id="MBB3997936.1"/>
    </source>
</evidence>
<name>A0A7W6H3D5_9HYPH</name>
<dbReference type="AlphaFoldDB" id="A0A7W6H3D5"/>
<gene>
    <name evidence="3" type="ORF">GGR04_001774</name>
</gene>
<organism evidence="3 4">
    <name type="scientific">Aureimonas pseudogalii</name>
    <dbReference type="NCBI Taxonomy" id="1744844"/>
    <lineage>
        <taxon>Bacteria</taxon>
        <taxon>Pseudomonadati</taxon>
        <taxon>Pseudomonadota</taxon>
        <taxon>Alphaproteobacteria</taxon>
        <taxon>Hyphomicrobiales</taxon>
        <taxon>Aurantimonadaceae</taxon>
        <taxon>Aureimonas</taxon>
    </lineage>
</organism>
<reference evidence="3 4" key="1">
    <citation type="submission" date="2020-08" db="EMBL/GenBank/DDBJ databases">
        <title>Genomic Encyclopedia of Type Strains, Phase IV (KMG-IV): sequencing the most valuable type-strain genomes for metagenomic binning, comparative biology and taxonomic classification.</title>
        <authorList>
            <person name="Goeker M."/>
        </authorList>
    </citation>
    <scope>NUCLEOTIDE SEQUENCE [LARGE SCALE GENOMIC DNA]</scope>
    <source>
        <strain evidence="3 4">DSM 102238</strain>
    </source>
</reference>
<keyword evidence="2" id="KW-0732">Signal</keyword>
<evidence type="ECO:0000256" key="2">
    <source>
        <dbReference type="SAM" id="SignalP"/>
    </source>
</evidence>
<feature type="chain" id="PRO_5031339101" description="Lectin-like protein BA14k" evidence="2">
    <location>
        <begin position="23"/>
        <end position="347"/>
    </location>
</feature>
<sequence length="347" mass="36555">MRLLSVAILGTGLCVGAVPASAVEGGAVSGGSFSHAYDRDVGYERTGSVTHIHPQSHQEPFSAASDLRGGSIRTVSGGNHWAEPLPYRSDRNWERGTLDEIDAARRGGRSEASSQRRQDALRRYDGAETGVRFSPGAVERGSFYGTSGIGGGSSFVVISAPAAEPPPPTLMKSREAGSDARIIDVASARLDRRPYGRDGLDVVYSGATKIIRIAPGFDRPGSTSHKDEAALAPVQNGTPFDELPAEDRQALIYPDEGSPAPADELMRAPARSPAAGPERVPTPTPAERTASAATAAPPAAATPAATGAEPWTEEWLRGCVARYPDFDASLGTYRDESGRRRFCTGEP</sequence>